<gene>
    <name evidence="1" type="ORF">ORAREDHAP_LOCUS26021</name>
</gene>
<evidence type="ECO:0000313" key="2">
    <source>
        <dbReference type="Proteomes" id="UP000507245"/>
    </source>
</evidence>
<name>A0A6J5X026_PRUAR</name>
<dbReference type="Proteomes" id="UP000507245">
    <property type="component" value="Unassembled WGS sequence"/>
</dbReference>
<organism evidence="1 2">
    <name type="scientific">Prunus armeniaca</name>
    <name type="common">Apricot</name>
    <name type="synonym">Armeniaca vulgaris</name>
    <dbReference type="NCBI Taxonomy" id="36596"/>
    <lineage>
        <taxon>Eukaryota</taxon>
        <taxon>Viridiplantae</taxon>
        <taxon>Streptophyta</taxon>
        <taxon>Embryophyta</taxon>
        <taxon>Tracheophyta</taxon>
        <taxon>Spermatophyta</taxon>
        <taxon>Magnoliopsida</taxon>
        <taxon>eudicotyledons</taxon>
        <taxon>Gunneridae</taxon>
        <taxon>Pentapetalae</taxon>
        <taxon>rosids</taxon>
        <taxon>fabids</taxon>
        <taxon>Rosales</taxon>
        <taxon>Rosaceae</taxon>
        <taxon>Amygdaloideae</taxon>
        <taxon>Amygdaleae</taxon>
        <taxon>Prunus</taxon>
    </lineage>
</organism>
<dbReference type="AlphaFoldDB" id="A0A6J5X026"/>
<proteinExistence type="predicted"/>
<reference evidence="2" key="1">
    <citation type="journal article" date="2020" name="Genome Biol.">
        <title>Gamete binning: chromosome-level and haplotype-resolved genome assembly enabled by high-throughput single-cell sequencing of gamete genomes.</title>
        <authorList>
            <person name="Campoy J.A."/>
            <person name="Sun H."/>
            <person name="Goel M."/>
            <person name="Jiao W.-B."/>
            <person name="Folz-Donahue K."/>
            <person name="Wang N."/>
            <person name="Rubio M."/>
            <person name="Liu C."/>
            <person name="Kukat C."/>
            <person name="Ruiz D."/>
            <person name="Huettel B."/>
            <person name="Schneeberger K."/>
        </authorList>
    </citation>
    <scope>NUCLEOTIDE SEQUENCE [LARGE SCALE GENOMIC DNA]</scope>
    <source>
        <strain evidence="2">cv. Rojo Pasion</strain>
    </source>
</reference>
<dbReference type="EMBL" id="CAEKKB010000004">
    <property type="protein sequence ID" value="CAB4307396.1"/>
    <property type="molecule type" value="Genomic_DNA"/>
</dbReference>
<sequence length="83" mass="9473">MSILDWPLRFIKDSTGYSSSNIYFLTTKASRNHGRTGERLMTRNCLTEGLYSSNMSMRFRMRRFGHDLRVLAMICQGATGNSG</sequence>
<accession>A0A6J5X026</accession>
<protein>
    <submittedName>
        <fullName evidence="1">Uncharacterized protein</fullName>
    </submittedName>
</protein>
<keyword evidence="2" id="KW-1185">Reference proteome</keyword>
<evidence type="ECO:0000313" key="1">
    <source>
        <dbReference type="EMBL" id="CAB4307396.1"/>
    </source>
</evidence>